<evidence type="ECO:0000313" key="11">
    <source>
        <dbReference type="Proteomes" id="UP000593579"/>
    </source>
</evidence>
<keyword evidence="3" id="KW-0433">Leucine-rich repeat</keyword>
<keyword evidence="4" id="KW-0812">Transmembrane</keyword>
<keyword evidence="6" id="KW-0677">Repeat</keyword>
<dbReference type="OrthoDB" id="1939111at2759"/>
<evidence type="ECO:0000256" key="2">
    <source>
        <dbReference type="ARBA" id="ARBA00009592"/>
    </source>
</evidence>
<dbReference type="SUPFAM" id="SSF52058">
    <property type="entry name" value="L domain-like"/>
    <property type="match status" value="1"/>
</dbReference>
<reference evidence="10 11" key="1">
    <citation type="journal article" date="2019" name="Genome Biol. Evol.">
        <title>Insights into the evolution of the New World diploid cottons (Gossypium, subgenus Houzingenia) based on genome sequencing.</title>
        <authorList>
            <person name="Grover C.E."/>
            <person name="Arick M.A. 2nd"/>
            <person name="Thrash A."/>
            <person name="Conover J.L."/>
            <person name="Sanders W.S."/>
            <person name="Peterson D.G."/>
            <person name="Frelichowski J.E."/>
            <person name="Scheffler J.A."/>
            <person name="Scheffler B.E."/>
            <person name="Wendel J.F."/>
        </authorList>
    </citation>
    <scope>NUCLEOTIDE SEQUENCE [LARGE SCALE GENOMIC DNA]</scope>
    <source>
        <strain evidence="10">5</strain>
        <tissue evidence="10">Leaf</tissue>
    </source>
</reference>
<proteinExistence type="inferred from homology"/>
<comment type="subcellular location">
    <subcellularLocation>
        <location evidence="1">Membrane</location>
        <topology evidence="1">Single-pass type I membrane protein</topology>
    </subcellularLocation>
</comment>
<dbReference type="InterPro" id="IPR053038">
    <property type="entry name" value="RLP_Defense"/>
</dbReference>
<evidence type="ECO:0000256" key="8">
    <source>
        <dbReference type="ARBA" id="ARBA00023136"/>
    </source>
</evidence>
<evidence type="ECO:0000256" key="9">
    <source>
        <dbReference type="ARBA" id="ARBA00023180"/>
    </source>
</evidence>
<dbReference type="PANTHER" id="PTHR48064">
    <property type="entry name" value="OS01G0750400 PROTEIN"/>
    <property type="match status" value="1"/>
</dbReference>
<dbReference type="Pfam" id="PF00560">
    <property type="entry name" value="LRR_1"/>
    <property type="match status" value="2"/>
</dbReference>
<dbReference type="AlphaFoldDB" id="A0A7J9CMW3"/>
<dbReference type="InterPro" id="IPR001611">
    <property type="entry name" value="Leu-rich_rpt"/>
</dbReference>
<evidence type="ECO:0000256" key="7">
    <source>
        <dbReference type="ARBA" id="ARBA00022989"/>
    </source>
</evidence>
<comment type="caution">
    <text evidence="10">The sequence shown here is derived from an EMBL/GenBank/DDBJ whole genome shotgun (WGS) entry which is preliminary data.</text>
</comment>
<keyword evidence="8" id="KW-0472">Membrane</keyword>
<protein>
    <submittedName>
        <fullName evidence="10">Uncharacterized protein</fullName>
    </submittedName>
</protein>
<keyword evidence="7" id="KW-1133">Transmembrane helix</keyword>
<accession>A0A7J9CMW3</accession>
<dbReference type="InterPro" id="IPR032675">
    <property type="entry name" value="LRR_dom_sf"/>
</dbReference>
<gene>
    <name evidence="10" type="ORF">Gogos_003693</name>
</gene>
<evidence type="ECO:0000256" key="6">
    <source>
        <dbReference type="ARBA" id="ARBA00022737"/>
    </source>
</evidence>
<comment type="similarity">
    <text evidence="2">Belongs to the RLP family.</text>
</comment>
<keyword evidence="9" id="KW-0325">Glycoprotein</keyword>
<keyword evidence="11" id="KW-1185">Reference proteome</keyword>
<evidence type="ECO:0000256" key="4">
    <source>
        <dbReference type="ARBA" id="ARBA00022692"/>
    </source>
</evidence>
<name>A0A7J9CMW3_GOSGO</name>
<evidence type="ECO:0000313" key="10">
    <source>
        <dbReference type="EMBL" id="MBA0749802.1"/>
    </source>
</evidence>
<evidence type="ECO:0000256" key="5">
    <source>
        <dbReference type="ARBA" id="ARBA00022729"/>
    </source>
</evidence>
<organism evidence="10 11">
    <name type="scientific">Gossypium gossypioides</name>
    <name type="common">Mexican cotton</name>
    <name type="synonym">Selera gossypioides</name>
    <dbReference type="NCBI Taxonomy" id="34282"/>
    <lineage>
        <taxon>Eukaryota</taxon>
        <taxon>Viridiplantae</taxon>
        <taxon>Streptophyta</taxon>
        <taxon>Embryophyta</taxon>
        <taxon>Tracheophyta</taxon>
        <taxon>Spermatophyta</taxon>
        <taxon>Magnoliopsida</taxon>
        <taxon>eudicotyledons</taxon>
        <taxon>Gunneridae</taxon>
        <taxon>Pentapetalae</taxon>
        <taxon>rosids</taxon>
        <taxon>malvids</taxon>
        <taxon>Malvales</taxon>
        <taxon>Malvaceae</taxon>
        <taxon>Malvoideae</taxon>
        <taxon>Gossypium</taxon>
    </lineage>
</organism>
<dbReference type="Gene3D" id="3.80.10.10">
    <property type="entry name" value="Ribonuclease Inhibitor"/>
    <property type="match status" value="1"/>
</dbReference>
<feature type="non-terminal residue" evidence="10">
    <location>
        <position position="126"/>
    </location>
</feature>
<dbReference type="EMBL" id="JABEZY010000011">
    <property type="protein sequence ID" value="MBA0749802.1"/>
    <property type="molecule type" value="Genomic_DNA"/>
</dbReference>
<dbReference type="GO" id="GO:0016020">
    <property type="term" value="C:membrane"/>
    <property type="evidence" value="ECO:0007669"/>
    <property type="project" value="UniProtKB-SubCell"/>
</dbReference>
<evidence type="ECO:0000256" key="3">
    <source>
        <dbReference type="ARBA" id="ARBA00022614"/>
    </source>
</evidence>
<dbReference type="Proteomes" id="UP000593579">
    <property type="component" value="Unassembled WGS sequence"/>
</dbReference>
<dbReference type="PANTHER" id="PTHR48064:SF6">
    <property type="entry name" value="RECEPTOR-LIKE PROTEIN KINASE 2"/>
    <property type="match status" value="1"/>
</dbReference>
<keyword evidence="5" id="KW-0732">Signal</keyword>
<dbReference type="FunFam" id="3.80.10.10:FF:000041">
    <property type="entry name" value="LRR receptor-like serine/threonine-protein kinase ERECTA"/>
    <property type="match status" value="1"/>
</dbReference>
<sequence>GVFGKSAAKGHILYCVFSKSAAKSNVLWQRLWENTFRGVCGESAAKGELDLSLNNLISEIAKELKALKMITRLLLSDNQFSGKVPSKIGHLSNLEELNLASNNLSGNIPDDLTNYSKLFEFEQEQS</sequence>
<evidence type="ECO:0000256" key="1">
    <source>
        <dbReference type="ARBA" id="ARBA00004479"/>
    </source>
</evidence>